<dbReference type="CDD" id="cd02440">
    <property type="entry name" value="AdoMet_MTases"/>
    <property type="match status" value="1"/>
</dbReference>
<feature type="active site" evidence="5">
    <location>
        <position position="451"/>
    </location>
</feature>
<dbReference type="eggNOG" id="COG2265">
    <property type="taxonomic scope" value="Bacteria"/>
</dbReference>
<dbReference type="InterPro" id="IPR030391">
    <property type="entry name" value="MeTrfase_TrmA_CS"/>
</dbReference>
<sequence>MPYGFARGSCWTGGTPWFTMNWNMVGRKKTVKSKYPVNGKNNAAGGVINKVIDLEVLRLTSEGMAVGYYEGKATFVPGLLPGEIGQVQIVEVKKNWQRGKLLGILKASADRVKPPCSVFSVCGGCQLQHLKYEQTLAWKKQWVADALVRIGKIPLDSVTIQPTIGMDDPWRYRNKARLHYGEQGILGYYQEKSKATVPFADCLLISEEMNRWVREAEELLGKGDRKSFPQLTSMTFRENSRGEGMLILDSLPDTFLADVSWPVAQKLGEWVGPGKEWKGAEPAKEAGAGLRWVWGINSSGEPERIAGQGDFTEDVLGGEFKISPLAFLQVNLTQTRRLYSTVLDWAELSTEKVAWDLYCGIGTITLALASKAKKVWGIEENPYAVADARENARRNGINNAEFIAGKVEDTFRQIIDRPDIVVLDPPRAGAHKRVLDRLLELGPDQIIYVSCDPGTLARDLEILQSGGYRVAEVQPVDMFPWTVHVECVVTLEQA</sequence>
<dbReference type="InterPro" id="IPR030390">
    <property type="entry name" value="MeTrfase_TrmA_AS"/>
</dbReference>
<accession>H5XW75</accession>
<dbReference type="STRING" id="768710.DesyoDRAFT_3674"/>
<evidence type="ECO:0000259" key="6">
    <source>
        <dbReference type="PROSITE" id="PS50926"/>
    </source>
</evidence>
<keyword evidence="8" id="KW-1185">Reference proteome</keyword>
<dbReference type="Proteomes" id="UP000005104">
    <property type="component" value="Chromosome"/>
</dbReference>
<dbReference type="InterPro" id="IPR012340">
    <property type="entry name" value="NA-bd_OB-fold"/>
</dbReference>
<dbReference type="Pfam" id="PF05958">
    <property type="entry name" value="tRNA_U5-meth_tr"/>
    <property type="match status" value="1"/>
</dbReference>
<dbReference type="PANTHER" id="PTHR11061:SF30">
    <property type="entry name" value="TRNA (URACIL(54)-C(5))-METHYLTRANSFERASE"/>
    <property type="match status" value="1"/>
</dbReference>
<evidence type="ECO:0000256" key="1">
    <source>
        <dbReference type="ARBA" id="ARBA00022603"/>
    </source>
</evidence>
<keyword evidence="1 4" id="KW-0489">Methyltransferase</keyword>
<feature type="active site" description="Nucleophile" evidence="4">
    <location>
        <position position="451"/>
    </location>
</feature>
<dbReference type="Gene3D" id="2.40.50.140">
    <property type="entry name" value="Nucleic acid-binding proteins"/>
    <property type="match status" value="1"/>
</dbReference>
<keyword evidence="2 4" id="KW-0808">Transferase</keyword>
<comment type="similarity">
    <text evidence="4">Belongs to the class I-like SAM-binding methyltransferase superfamily. RNA M5U methyltransferase family.</text>
</comment>
<dbReference type="Pfam" id="PF01938">
    <property type="entry name" value="TRAM"/>
    <property type="match status" value="1"/>
</dbReference>
<dbReference type="PROSITE" id="PS51687">
    <property type="entry name" value="SAM_MT_RNA_M5U"/>
    <property type="match status" value="1"/>
</dbReference>
<dbReference type="GO" id="GO:0070041">
    <property type="term" value="F:rRNA (uridine-C5-)-methyltransferase activity"/>
    <property type="evidence" value="ECO:0007669"/>
    <property type="project" value="TreeGrafter"/>
</dbReference>
<gene>
    <name evidence="7" type="ORF">DesyoDRAFT_3674</name>
</gene>
<feature type="binding site" evidence="4">
    <location>
        <position position="358"/>
    </location>
    <ligand>
        <name>S-adenosyl-L-methionine</name>
        <dbReference type="ChEBI" id="CHEBI:59789"/>
    </ligand>
</feature>
<dbReference type="PANTHER" id="PTHR11061">
    <property type="entry name" value="RNA M5U METHYLTRANSFERASE"/>
    <property type="match status" value="1"/>
</dbReference>
<organism evidence="7 8">
    <name type="scientific">Desulfosporosinus youngiae DSM 17734</name>
    <dbReference type="NCBI Taxonomy" id="768710"/>
    <lineage>
        <taxon>Bacteria</taxon>
        <taxon>Bacillati</taxon>
        <taxon>Bacillota</taxon>
        <taxon>Clostridia</taxon>
        <taxon>Eubacteriales</taxon>
        <taxon>Desulfitobacteriaceae</taxon>
        <taxon>Desulfosporosinus</taxon>
    </lineage>
</organism>
<dbReference type="SUPFAM" id="SSF53335">
    <property type="entry name" value="S-adenosyl-L-methionine-dependent methyltransferases"/>
    <property type="match status" value="1"/>
</dbReference>
<dbReference type="AlphaFoldDB" id="H5XW75"/>
<dbReference type="SUPFAM" id="SSF50249">
    <property type="entry name" value="Nucleic acid-binding proteins"/>
    <property type="match status" value="1"/>
</dbReference>
<dbReference type="PROSITE" id="PS01230">
    <property type="entry name" value="TRMA_1"/>
    <property type="match status" value="1"/>
</dbReference>
<dbReference type="FunFam" id="3.40.50.150:FF:000009">
    <property type="entry name" value="23S rRNA (Uracil(1939)-C(5))-methyltransferase RlmD"/>
    <property type="match status" value="1"/>
</dbReference>
<feature type="binding site" evidence="4">
    <location>
        <position position="379"/>
    </location>
    <ligand>
        <name>S-adenosyl-L-methionine</name>
        <dbReference type="ChEBI" id="CHEBI:59789"/>
    </ligand>
</feature>
<proteinExistence type="inferred from homology"/>
<dbReference type="InterPro" id="IPR010280">
    <property type="entry name" value="U5_MeTrfase_fam"/>
</dbReference>
<dbReference type="Gene3D" id="2.40.50.1070">
    <property type="match status" value="1"/>
</dbReference>
<evidence type="ECO:0000313" key="7">
    <source>
        <dbReference type="EMBL" id="EHQ90668.1"/>
    </source>
</evidence>
<protein>
    <submittedName>
        <fullName evidence="7">23S rRNA (Uracil-5-)-methyltransferase RumA</fullName>
    </submittedName>
</protein>
<feature type="binding site" evidence="4">
    <location>
        <position position="424"/>
    </location>
    <ligand>
        <name>S-adenosyl-L-methionine</name>
        <dbReference type="ChEBI" id="CHEBI:59789"/>
    </ligand>
</feature>
<dbReference type="HOGENOM" id="CLU_014689_7_1_9"/>
<dbReference type="PROSITE" id="PS01231">
    <property type="entry name" value="TRMA_2"/>
    <property type="match status" value="1"/>
</dbReference>
<evidence type="ECO:0000313" key="8">
    <source>
        <dbReference type="Proteomes" id="UP000005104"/>
    </source>
</evidence>
<evidence type="ECO:0000256" key="3">
    <source>
        <dbReference type="ARBA" id="ARBA00022691"/>
    </source>
</evidence>
<dbReference type="EMBL" id="CM001441">
    <property type="protein sequence ID" value="EHQ90668.1"/>
    <property type="molecule type" value="Genomic_DNA"/>
</dbReference>
<keyword evidence="3 4" id="KW-0949">S-adenosyl-L-methionine</keyword>
<dbReference type="InterPro" id="IPR002792">
    <property type="entry name" value="TRAM_dom"/>
</dbReference>
<evidence type="ECO:0000256" key="5">
    <source>
        <dbReference type="PROSITE-ProRule" id="PRU10015"/>
    </source>
</evidence>
<evidence type="ECO:0000256" key="4">
    <source>
        <dbReference type="PROSITE-ProRule" id="PRU01024"/>
    </source>
</evidence>
<feature type="binding site" evidence="4">
    <location>
        <position position="329"/>
    </location>
    <ligand>
        <name>S-adenosyl-L-methionine</name>
        <dbReference type="ChEBI" id="CHEBI:59789"/>
    </ligand>
</feature>
<dbReference type="PROSITE" id="PS50926">
    <property type="entry name" value="TRAM"/>
    <property type="match status" value="1"/>
</dbReference>
<dbReference type="InterPro" id="IPR029063">
    <property type="entry name" value="SAM-dependent_MTases_sf"/>
</dbReference>
<dbReference type="Gene3D" id="3.40.50.150">
    <property type="entry name" value="Vaccinia Virus protein VP39"/>
    <property type="match status" value="1"/>
</dbReference>
<feature type="domain" description="TRAM" evidence="6">
    <location>
        <begin position="45"/>
        <end position="103"/>
    </location>
</feature>
<evidence type="ECO:0000256" key="2">
    <source>
        <dbReference type="ARBA" id="ARBA00022679"/>
    </source>
</evidence>
<reference evidence="7 8" key="1">
    <citation type="submission" date="2011-11" db="EMBL/GenBank/DDBJ databases">
        <title>The Noncontiguous Finished genome of Desulfosporosinus youngiae DSM 17734.</title>
        <authorList>
            <consortium name="US DOE Joint Genome Institute (JGI-PGF)"/>
            <person name="Lucas S."/>
            <person name="Han J."/>
            <person name="Lapidus A."/>
            <person name="Cheng J.-F."/>
            <person name="Goodwin L."/>
            <person name="Pitluck S."/>
            <person name="Peters L."/>
            <person name="Ovchinnikova G."/>
            <person name="Lu M."/>
            <person name="Land M.L."/>
            <person name="Hauser L."/>
            <person name="Pester M."/>
            <person name="Spring S."/>
            <person name="Ollivier B."/>
            <person name="Rattei T."/>
            <person name="Klenk H.-P."/>
            <person name="Wagner M."/>
            <person name="Loy A."/>
            <person name="Woyke T.J."/>
        </authorList>
    </citation>
    <scope>NUCLEOTIDE SEQUENCE [LARGE SCALE GENOMIC DNA]</scope>
    <source>
        <strain evidence="7 8">DSM 17734</strain>
    </source>
</reference>
<dbReference type="GO" id="GO:0070475">
    <property type="term" value="P:rRNA base methylation"/>
    <property type="evidence" value="ECO:0007669"/>
    <property type="project" value="TreeGrafter"/>
</dbReference>
<name>H5XW75_9FIRM</name>
<dbReference type="NCBIfam" id="TIGR00479">
    <property type="entry name" value="rumA"/>
    <property type="match status" value="1"/>
</dbReference>